<evidence type="ECO:0000313" key="3">
    <source>
        <dbReference type="WBParaSite" id="PSAMB.scaffold12602size2681.g34976.t1"/>
    </source>
</evidence>
<feature type="compositionally biased region" description="Low complexity" evidence="1">
    <location>
        <begin position="295"/>
        <end position="315"/>
    </location>
</feature>
<dbReference type="Proteomes" id="UP000887566">
    <property type="component" value="Unplaced"/>
</dbReference>
<feature type="compositionally biased region" description="Polar residues" evidence="1">
    <location>
        <begin position="155"/>
        <end position="166"/>
    </location>
</feature>
<organism evidence="2 3">
    <name type="scientific">Plectus sambesii</name>
    <dbReference type="NCBI Taxonomy" id="2011161"/>
    <lineage>
        <taxon>Eukaryota</taxon>
        <taxon>Metazoa</taxon>
        <taxon>Ecdysozoa</taxon>
        <taxon>Nematoda</taxon>
        <taxon>Chromadorea</taxon>
        <taxon>Plectida</taxon>
        <taxon>Plectina</taxon>
        <taxon>Plectoidea</taxon>
        <taxon>Plectidae</taxon>
        <taxon>Plectus</taxon>
    </lineage>
</organism>
<keyword evidence="2" id="KW-1185">Reference proteome</keyword>
<accession>A0A914UUA0</accession>
<dbReference type="WBParaSite" id="PSAMB.scaffold12602size2681.g34976.t1">
    <property type="protein sequence ID" value="PSAMB.scaffold12602size2681.g34976.t1"/>
    <property type="gene ID" value="PSAMB.scaffold12602size2681.g34976"/>
</dbReference>
<evidence type="ECO:0000313" key="2">
    <source>
        <dbReference type="Proteomes" id="UP000887566"/>
    </source>
</evidence>
<name>A0A914UUA0_9BILA</name>
<feature type="compositionally biased region" description="Polar residues" evidence="1">
    <location>
        <begin position="222"/>
        <end position="237"/>
    </location>
</feature>
<sequence length="324" mass="34202">MSEESVVDEPSSSSPPKKRRPGFDGSTEPFDRQPMDSMTPDEAAQLLTQMAADPQTPASPPPAGQQFSSPTRLIPTVAVDFGGIVAPTVIPPASGDRASLLSSGAQDAEVQPAKRERRKVTLDEYKKRKGPPRDAKKSGDEGSKLSDLDSPIASGPSSRPTTSFIPTLSEAELLESGRSHRLSSLPDPNQIGKTTVSVDDLKRRIYGKQFASANVPAGPLASSASSMETAQSDQQHSLPPPPPPPKKTEDQQRMSLADRLRTEFGLDDPSSEAPMPPPPPPPPPPPTAVVVDSLPGWSNGPSGAAAAASQPSAPGYQTRSSRRW</sequence>
<feature type="region of interest" description="Disordered" evidence="1">
    <location>
        <begin position="1"/>
        <end position="71"/>
    </location>
</feature>
<dbReference type="AlphaFoldDB" id="A0A914UUA0"/>
<feature type="compositionally biased region" description="Basic and acidic residues" evidence="1">
    <location>
        <begin position="119"/>
        <end position="147"/>
    </location>
</feature>
<reference evidence="3" key="1">
    <citation type="submission" date="2022-11" db="UniProtKB">
        <authorList>
            <consortium name="WormBaseParasite"/>
        </authorList>
    </citation>
    <scope>IDENTIFICATION</scope>
</reference>
<feature type="region of interest" description="Disordered" evidence="1">
    <location>
        <begin position="86"/>
        <end position="324"/>
    </location>
</feature>
<feature type="compositionally biased region" description="Pro residues" evidence="1">
    <location>
        <begin position="274"/>
        <end position="287"/>
    </location>
</feature>
<evidence type="ECO:0000256" key="1">
    <source>
        <dbReference type="SAM" id="MobiDB-lite"/>
    </source>
</evidence>
<proteinExistence type="predicted"/>
<protein>
    <submittedName>
        <fullName evidence="3">Uncharacterized protein</fullName>
    </submittedName>
</protein>
<feature type="compositionally biased region" description="Basic and acidic residues" evidence="1">
    <location>
        <begin position="246"/>
        <end position="264"/>
    </location>
</feature>